<dbReference type="Pfam" id="PF06452">
    <property type="entry name" value="CBM9_1"/>
    <property type="match status" value="1"/>
</dbReference>
<dbReference type="CDD" id="cd09618">
    <property type="entry name" value="CBM9_like_2"/>
    <property type="match status" value="1"/>
</dbReference>
<dbReference type="InterPro" id="IPR045670">
    <property type="entry name" value="DUF5916"/>
</dbReference>
<sequence>MKHIFFWMLTNRRAKHKQISFAIKKTQLCLAGLLILTVLTPMQLFSQDRTKNEVQAYRLQDSDQFLFDGRVTEEFWDRVPVATNFRQQEPNEGAVATEKTEVRIAYDDEYLYLSAILYDSDPSGIKATQKRRDARITADERFTWFFDTFNDQRSAYFMEVNPNALRTDGLITTGQGQTINLNWDGIWDAKAEISDIGWTTEIKIPFRTFNFDPDSDTWGVNFMRVIRRKSETVLWTGYQRNQGIERPQDGGLLTGLTGMSQGLGLEVVPFGILTGSEQKLTGGNETDTDIDGGLDINYSITPSLKASLTFNTDFAEAEVDQRIVNLTRFAVQFPEQRDFFLEGSNIYEFAPASRVNPYFSRRIGLRGGRPIPITYGARLLGNTGPYNLALLHVRTGELGDINPENFSVARVKRNIGRESTIGVVYTRRATEGNENSEFQFQDRHTFGTDLELGTSTFLGDKNLQFQAFFVYHNAPIEESTTEFWDRTSRGIRLNYPNDPWAGHVSYREFGNAYDPAVGFAPRNAFRRFQPSFEYSPQFPGSDLVQQIDWELRFEHLTDLDFELLTQEVRLTLFDITFMTGDVIEVDIARNYERLEFPFDIRRDESIIIPVDEYRMWTAAVEVQTASYRKVSAGLEIETGGFWSGTQTQIGFDVSLRPFPGLELNPEYIRTNVDLAEGDFSTDLFRFEANIDFTNSLFFTTNVQFDNLSKLLGTNNRLRWIITPGSDLYLVYNHNWLENEQFDRFRTLNRSGAVKVSYTHRF</sequence>
<organism evidence="3 4">
    <name type="scientific">Rhodohalobacter sulfatireducens</name>
    <dbReference type="NCBI Taxonomy" id="2911366"/>
    <lineage>
        <taxon>Bacteria</taxon>
        <taxon>Pseudomonadati</taxon>
        <taxon>Balneolota</taxon>
        <taxon>Balneolia</taxon>
        <taxon>Balneolales</taxon>
        <taxon>Balneolaceae</taxon>
        <taxon>Rhodohalobacter</taxon>
    </lineage>
</organism>
<accession>A0ABS9K9Q3</accession>
<evidence type="ECO:0000259" key="1">
    <source>
        <dbReference type="Pfam" id="PF06452"/>
    </source>
</evidence>
<evidence type="ECO:0000259" key="2">
    <source>
        <dbReference type="Pfam" id="PF19313"/>
    </source>
</evidence>
<keyword evidence="4" id="KW-1185">Reference proteome</keyword>
<feature type="domain" description="Carbohydrate-binding" evidence="1">
    <location>
        <begin position="68"/>
        <end position="223"/>
    </location>
</feature>
<evidence type="ECO:0000313" key="3">
    <source>
        <dbReference type="EMBL" id="MCG2587584.1"/>
    </source>
</evidence>
<dbReference type="Pfam" id="PF19313">
    <property type="entry name" value="DUF5916"/>
    <property type="match status" value="1"/>
</dbReference>
<reference evidence="3" key="1">
    <citation type="submission" date="2022-01" db="EMBL/GenBank/DDBJ databases">
        <authorList>
            <person name="Wang Y."/>
        </authorList>
    </citation>
    <scope>NUCLEOTIDE SEQUENCE</scope>
    <source>
        <strain evidence="3">WB101</strain>
    </source>
</reference>
<feature type="domain" description="DUF5916" evidence="2">
    <location>
        <begin position="268"/>
        <end position="365"/>
    </location>
</feature>
<reference evidence="3" key="2">
    <citation type="submission" date="2024-05" db="EMBL/GenBank/DDBJ databases">
        <title>Rhodohalobacter halophilus gen. nov., sp. nov., a moderately halophilic member of the family Balneolaceae.</title>
        <authorList>
            <person name="Xia J."/>
        </authorList>
    </citation>
    <scope>NUCLEOTIDE SEQUENCE</scope>
    <source>
        <strain evidence="3">WB101</strain>
    </source>
</reference>
<dbReference type="Proteomes" id="UP001165366">
    <property type="component" value="Unassembled WGS sequence"/>
</dbReference>
<proteinExistence type="predicted"/>
<name>A0ABS9K9Q3_9BACT</name>
<dbReference type="Gene3D" id="2.60.40.1190">
    <property type="match status" value="1"/>
</dbReference>
<gene>
    <name evidence="3" type="ORF">L6773_03325</name>
</gene>
<evidence type="ECO:0000313" key="4">
    <source>
        <dbReference type="Proteomes" id="UP001165366"/>
    </source>
</evidence>
<dbReference type="SUPFAM" id="SSF49344">
    <property type="entry name" value="CBD9-like"/>
    <property type="match status" value="1"/>
</dbReference>
<comment type="caution">
    <text evidence="3">The sequence shown here is derived from an EMBL/GenBank/DDBJ whole genome shotgun (WGS) entry which is preliminary data.</text>
</comment>
<dbReference type="InterPro" id="IPR010502">
    <property type="entry name" value="Carb-bd_dom_fam9"/>
</dbReference>
<dbReference type="EMBL" id="JAKLWS010000002">
    <property type="protein sequence ID" value="MCG2587584.1"/>
    <property type="molecule type" value="Genomic_DNA"/>
</dbReference>
<protein>
    <submittedName>
        <fullName evidence="3">Carbohydrate binding family 9 domain-containing protein</fullName>
    </submittedName>
</protein>
<dbReference type="RefSeq" id="WP_237852428.1">
    <property type="nucleotide sequence ID" value="NZ_JAKLWS010000002.1"/>
</dbReference>